<keyword evidence="2" id="KW-1185">Reference proteome</keyword>
<comment type="caution">
    <text evidence="1">The sequence shown here is derived from an EMBL/GenBank/DDBJ whole genome shotgun (WGS) entry which is preliminary data.</text>
</comment>
<evidence type="ECO:0000313" key="2">
    <source>
        <dbReference type="Proteomes" id="UP001141253"/>
    </source>
</evidence>
<gene>
    <name evidence="1" type="ORF">OIU77_005218</name>
</gene>
<accession>A0ABQ9AQQ9</accession>
<sequence>MKTEVWVVMQRRNGAGVVAFGIKQRRPLVLGTAIGLQILAEIPYKHPAKRVSSISYAILIFVYTRAVNKESDPA</sequence>
<dbReference type="Proteomes" id="UP001141253">
    <property type="component" value="Chromosome 18"/>
</dbReference>
<reference evidence="1" key="1">
    <citation type="submission" date="2022-10" db="EMBL/GenBank/DDBJ databases">
        <authorList>
            <person name="Hyden B.L."/>
            <person name="Feng K."/>
            <person name="Yates T."/>
            <person name="Jawdy S."/>
            <person name="Smart L.B."/>
            <person name="Muchero W."/>
        </authorList>
    </citation>
    <scope>NUCLEOTIDE SEQUENCE</scope>
    <source>
        <tissue evidence="1">Shoot tip</tissue>
    </source>
</reference>
<organism evidence="1 2">
    <name type="scientific">Salix suchowensis</name>
    <dbReference type="NCBI Taxonomy" id="1278906"/>
    <lineage>
        <taxon>Eukaryota</taxon>
        <taxon>Viridiplantae</taxon>
        <taxon>Streptophyta</taxon>
        <taxon>Embryophyta</taxon>
        <taxon>Tracheophyta</taxon>
        <taxon>Spermatophyta</taxon>
        <taxon>Magnoliopsida</taxon>
        <taxon>eudicotyledons</taxon>
        <taxon>Gunneridae</taxon>
        <taxon>Pentapetalae</taxon>
        <taxon>rosids</taxon>
        <taxon>fabids</taxon>
        <taxon>Malpighiales</taxon>
        <taxon>Salicaceae</taxon>
        <taxon>Saliceae</taxon>
        <taxon>Salix</taxon>
    </lineage>
</organism>
<reference evidence="1" key="2">
    <citation type="journal article" date="2023" name="Int. J. Mol. Sci.">
        <title>De Novo Assembly and Annotation of 11 Diverse Shrub Willow (Salix) Genomes Reveals Novel Gene Organization in Sex-Linked Regions.</title>
        <authorList>
            <person name="Hyden B."/>
            <person name="Feng K."/>
            <person name="Yates T.B."/>
            <person name="Jawdy S."/>
            <person name="Cereghino C."/>
            <person name="Smart L.B."/>
            <person name="Muchero W."/>
        </authorList>
    </citation>
    <scope>NUCLEOTIDE SEQUENCE</scope>
    <source>
        <tissue evidence="1">Shoot tip</tissue>
    </source>
</reference>
<evidence type="ECO:0000313" key="1">
    <source>
        <dbReference type="EMBL" id="KAJ6354566.1"/>
    </source>
</evidence>
<dbReference type="EMBL" id="JAPFFI010000017">
    <property type="protein sequence ID" value="KAJ6354566.1"/>
    <property type="molecule type" value="Genomic_DNA"/>
</dbReference>
<name>A0ABQ9AQQ9_9ROSI</name>
<proteinExistence type="predicted"/>
<protein>
    <submittedName>
        <fullName evidence="1">Uncharacterized protein</fullName>
    </submittedName>
</protein>